<dbReference type="EMBL" id="GECZ01020536">
    <property type="protein sequence ID" value="JAS49233.1"/>
    <property type="molecule type" value="Transcribed_RNA"/>
</dbReference>
<feature type="non-terminal residue" evidence="1">
    <location>
        <position position="1"/>
    </location>
</feature>
<feature type="non-terminal residue" evidence="1">
    <location>
        <position position="138"/>
    </location>
</feature>
<dbReference type="AlphaFoldDB" id="A0A1B6FGZ3"/>
<evidence type="ECO:0000313" key="1">
    <source>
        <dbReference type="EMBL" id="JAS49233.1"/>
    </source>
</evidence>
<sequence length="138" mass="15696">SNNIQNNIRLSHDGKLLDNPNDVVELFSEYYGNMIDTQIIPNLQPSKTTQNMGMSFNQTNTAFTPTFLTEKVMDSIIDSFDNKYSTGHDDILMPIIKIAKQYLVKPLTHLINSSIISEIFPIQLKIPKIKHLFKTGEP</sequence>
<protein>
    <submittedName>
        <fullName evidence="1">Uncharacterized protein</fullName>
    </submittedName>
</protein>
<name>A0A1B6FGZ3_9HEMI</name>
<accession>A0A1B6FGZ3</accession>
<proteinExistence type="predicted"/>
<reference evidence="1" key="1">
    <citation type="submission" date="2015-11" db="EMBL/GenBank/DDBJ databases">
        <title>De novo transcriptome assembly of four potential Pierce s Disease insect vectors from Arizona vineyards.</title>
        <authorList>
            <person name="Tassone E.E."/>
        </authorList>
    </citation>
    <scope>NUCLEOTIDE SEQUENCE</scope>
</reference>
<gene>
    <name evidence="1" type="ORF">g.48194</name>
</gene>
<organism evidence="1">
    <name type="scientific">Cuerna arida</name>
    <dbReference type="NCBI Taxonomy" id="1464854"/>
    <lineage>
        <taxon>Eukaryota</taxon>
        <taxon>Metazoa</taxon>
        <taxon>Ecdysozoa</taxon>
        <taxon>Arthropoda</taxon>
        <taxon>Hexapoda</taxon>
        <taxon>Insecta</taxon>
        <taxon>Pterygota</taxon>
        <taxon>Neoptera</taxon>
        <taxon>Paraneoptera</taxon>
        <taxon>Hemiptera</taxon>
        <taxon>Auchenorrhyncha</taxon>
        <taxon>Membracoidea</taxon>
        <taxon>Cicadellidae</taxon>
        <taxon>Cicadellinae</taxon>
        <taxon>Proconiini</taxon>
        <taxon>Cuerna</taxon>
    </lineage>
</organism>